<protein>
    <recommendedName>
        <fullName evidence="1">RNase H type-1 domain-containing protein</fullName>
    </recommendedName>
</protein>
<dbReference type="CDD" id="cd06222">
    <property type="entry name" value="RNase_H_like"/>
    <property type="match status" value="1"/>
</dbReference>
<dbReference type="PANTHER" id="PTHR47074">
    <property type="entry name" value="BNAC02G40300D PROTEIN"/>
    <property type="match status" value="1"/>
</dbReference>
<dbReference type="OrthoDB" id="1422990at2759"/>
<dbReference type="Pfam" id="PF13456">
    <property type="entry name" value="RVT_3"/>
    <property type="match status" value="1"/>
</dbReference>
<dbReference type="InterPro" id="IPR036397">
    <property type="entry name" value="RNaseH_sf"/>
</dbReference>
<proteinExistence type="predicted"/>
<dbReference type="SUPFAM" id="SSF53098">
    <property type="entry name" value="Ribonuclease H-like"/>
    <property type="match status" value="1"/>
</dbReference>
<dbReference type="InterPro" id="IPR044730">
    <property type="entry name" value="RNase_H-like_dom_plant"/>
</dbReference>
<dbReference type="Proteomes" id="UP000554482">
    <property type="component" value="Unassembled WGS sequence"/>
</dbReference>
<dbReference type="GO" id="GO:0003676">
    <property type="term" value="F:nucleic acid binding"/>
    <property type="evidence" value="ECO:0007669"/>
    <property type="project" value="InterPro"/>
</dbReference>
<gene>
    <name evidence="2" type="ORF">FRX31_011066</name>
</gene>
<organism evidence="2 3">
    <name type="scientific">Thalictrum thalictroides</name>
    <name type="common">Rue-anemone</name>
    <name type="synonym">Anemone thalictroides</name>
    <dbReference type="NCBI Taxonomy" id="46969"/>
    <lineage>
        <taxon>Eukaryota</taxon>
        <taxon>Viridiplantae</taxon>
        <taxon>Streptophyta</taxon>
        <taxon>Embryophyta</taxon>
        <taxon>Tracheophyta</taxon>
        <taxon>Spermatophyta</taxon>
        <taxon>Magnoliopsida</taxon>
        <taxon>Ranunculales</taxon>
        <taxon>Ranunculaceae</taxon>
        <taxon>Thalictroideae</taxon>
        <taxon>Thalictrum</taxon>
    </lineage>
</organism>
<dbReference type="EMBL" id="JABWDY010012086">
    <property type="protein sequence ID" value="KAF5199348.1"/>
    <property type="molecule type" value="Genomic_DNA"/>
</dbReference>
<sequence>MNPTRVGKKIDLFFSRHFKKIVPQKIPSIDSIPETIWIPPPQGYHKMNVDISFRSHDASIGICYITRTNSGNFIFAGTETGHATSAEEGECKGLQAAVRAGLQQQLKRVVFETDSKNVAAYLAGHAVNISWTSSIILDQVKQQSMLFDYVFFLFCNRSGNECAQILATLSASSTHIPCNFLFPPDCLKEQLRKDLIFCNSVNS</sequence>
<dbReference type="PANTHER" id="PTHR47074:SF11">
    <property type="entry name" value="REVERSE TRANSCRIPTASE-LIKE PROTEIN"/>
    <property type="match status" value="1"/>
</dbReference>
<dbReference type="GO" id="GO:0004523">
    <property type="term" value="F:RNA-DNA hybrid ribonuclease activity"/>
    <property type="evidence" value="ECO:0007669"/>
    <property type="project" value="InterPro"/>
</dbReference>
<dbReference type="InterPro" id="IPR052929">
    <property type="entry name" value="RNase_H-like_EbsB-rel"/>
</dbReference>
<dbReference type="Gene3D" id="3.30.420.10">
    <property type="entry name" value="Ribonuclease H-like superfamily/Ribonuclease H"/>
    <property type="match status" value="1"/>
</dbReference>
<dbReference type="InterPro" id="IPR012337">
    <property type="entry name" value="RNaseH-like_sf"/>
</dbReference>
<reference evidence="2 3" key="1">
    <citation type="submission" date="2020-06" db="EMBL/GenBank/DDBJ databases">
        <title>Transcriptomic and genomic resources for Thalictrum thalictroides and T. hernandezii: Facilitating candidate gene discovery in an emerging model plant lineage.</title>
        <authorList>
            <person name="Arias T."/>
            <person name="Riano-Pachon D.M."/>
            <person name="Di Stilio V.S."/>
        </authorList>
    </citation>
    <scope>NUCLEOTIDE SEQUENCE [LARGE SCALE GENOMIC DNA]</scope>
    <source>
        <strain evidence="3">cv. WT478/WT964</strain>
        <tissue evidence="2">Leaves</tissue>
    </source>
</reference>
<evidence type="ECO:0000313" key="2">
    <source>
        <dbReference type="EMBL" id="KAF5199348.1"/>
    </source>
</evidence>
<keyword evidence="3" id="KW-1185">Reference proteome</keyword>
<comment type="caution">
    <text evidence="2">The sequence shown here is derived from an EMBL/GenBank/DDBJ whole genome shotgun (WGS) entry which is preliminary data.</text>
</comment>
<accession>A0A7J6WR02</accession>
<name>A0A7J6WR02_THATH</name>
<evidence type="ECO:0000259" key="1">
    <source>
        <dbReference type="Pfam" id="PF13456"/>
    </source>
</evidence>
<dbReference type="InterPro" id="IPR002156">
    <property type="entry name" value="RNaseH_domain"/>
</dbReference>
<evidence type="ECO:0000313" key="3">
    <source>
        <dbReference type="Proteomes" id="UP000554482"/>
    </source>
</evidence>
<feature type="domain" description="RNase H type-1" evidence="1">
    <location>
        <begin position="48"/>
        <end position="168"/>
    </location>
</feature>
<dbReference type="AlphaFoldDB" id="A0A7J6WR02"/>